<evidence type="ECO:0000313" key="3">
    <source>
        <dbReference type="Proteomes" id="UP001172645"/>
    </source>
</evidence>
<dbReference type="Proteomes" id="UP001172645">
    <property type="component" value="Unassembled WGS sequence"/>
</dbReference>
<accession>A0ABT7JSW5</accession>
<protein>
    <recommendedName>
        <fullName evidence="4">RiboL-PSP-HEPN domain-containing protein</fullName>
    </recommendedName>
</protein>
<feature type="region of interest" description="Disordered" evidence="1">
    <location>
        <begin position="187"/>
        <end position="211"/>
    </location>
</feature>
<organism evidence="2 3">
    <name type="scientific">Rhizobium mayense</name>
    <dbReference type="NCBI Taxonomy" id="1312184"/>
    <lineage>
        <taxon>Bacteria</taxon>
        <taxon>Pseudomonadati</taxon>
        <taxon>Pseudomonadota</taxon>
        <taxon>Alphaproteobacteria</taxon>
        <taxon>Hyphomicrobiales</taxon>
        <taxon>Rhizobiaceae</taxon>
        <taxon>Rhizobium/Agrobacterium group</taxon>
        <taxon>Rhizobium</taxon>
    </lineage>
</organism>
<evidence type="ECO:0008006" key="4">
    <source>
        <dbReference type="Google" id="ProtNLM"/>
    </source>
</evidence>
<name>A0ABT7JSW5_9HYPH</name>
<evidence type="ECO:0000256" key="1">
    <source>
        <dbReference type="SAM" id="MobiDB-lite"/>
    </source>
</evidence>
<proteinExistence type="predicted"/>
<sequence>MNNLPPKEPRFKKAKAGSGKQQQLVQKKLSDTARLSDAVPDDIKLAVATAIMQFSEMEMHAEEFIWAVLGLSYDDGKLVTQIETKEKIELAKKLSERYAMPLHPNAQTTADAWTGIRRAIEARNKMAHGVWRMIDGAIPIVISHRIPTEPGSINSEHFPLDRIQSVGSICTKAGRLFVALNRKIATNGRPAPLPTHAPDDAELSINDTKAP</sequence>
<evidence type="ECO:0000313" key="2">
    <source>
        <dbReference type="EMBL" id="MDL2399449.1"/>
    </source>
</evidence>
<dbReference type="EMBL" id="JARFYM010000006">
    <property type="protein sequence ID" value="MDL2399449.1"/>
    <property type="molecule type" value="Genomic_DNA"/>
</dbReference>
<gene>
    <name evidence="2" type="ORF">PY649_11130</name>
</gene>
<keyword evidence="3" id="KW-1185">Reference proteome</keyword>
<reference evidence="2" key="1">
    <citation type="submission" date="2023-06" db="EMBL/GenBank/DDBJ databases">
        <title>Phylogenetic Diversity of Rhizobium strains.</title>
        <authorList>
            <person name="Moura F.T."/>
            <person name="Helene L.C.F."/>
            <person name="Hungria M."/>
        </authorList>
    </citation>
    <scope>NUCLEOTIDE SEQUENCE</scope>
    <source>
        <strain evidence="2">CCGE526</strain>
    </source>
</reference>
<dbReference type="RefSeq" id="WP_285868409.1">
    <property type="nucleotide sequence ID" value="NZ_JARFYM010000006.1"/>
</dbReference>
<comment type="caution">
    <text evidence="2">The sequence shown here is derived from an EMBL/GenBank/DDBJ whole genome shotgun (WGS) entry which is preliminary data.</text>
</comment>
<feature type="region of interest" description="Disordered" evidence="1">
    <location>
        <begin position="1"/>
        <end position="26"/>
    </location>
</feature>